<evidence type="ECO:0000313" key="2">
    <source>
        <dbReference type="EMBL" id="KAF7821685.1"/>
    </source>
</evidence>
<gene>
    <name evidence="2" type="ORF">G2W53_027140</name>
</gene>
<comment type="caution">
    <text evidence="2">The sequence shown here is derived from an EMBL/GenBank/DDBJ whole genome shotgun (WGS) entry which is preliminary data.</text>
</comment>
<dbReference type="InterPro" id="IPR046796">
    <property type="entry name" value="Transposase_32_dom"/>
</dbReference>
<accession>A0A834TH17</accession>
<dbReference type="OrthoDB" id="1423221at2759"/>
<organism evidence="2 3">
    <name type="scientific">Senna tora</name>
    <dbReference type="NCBI Taxonomy" id="362788"/>
    <lineage>
        <taxon>Eukaryota</taxon>
        <taxon>Viridiplantae</taxon>
        <taxon>Streptophyta</taxon>
        <taxon>Embryophyta</taxon>
        <taxon>Tracheophyta</taxon>
        <taxon>Spermatophyta</taxon>
        <taxon>Magnoliopsida</taxon>
        <taxon>eudicotyledons</taxon>
        <taxon>Gunneridae</taxon>
        <taxon>Pentapetalae</taxon>
        <taxon>rosids</taxon>
        <taxon>fabids</taxon>
        <taxon>Fabales</taxon>
        <taxon>Fabaceae</taxon>
        <taxon>Caesalpinioideae</taxon>
        <taxon>Cassia clade</taxon>
        <taxon>Senna</taxon>
    </lineage>
</organism>
<protein>
    <recommendedName>
        <fullName evidence="1">Putative plant transposon protein domain-containing protein</fullName>
    </recommendedName>
</protein>
<keyword evidence="3" id="KW-1185">Reference proteome</keyword>
<feature type="domain" description="Putative plant transposon protein" evidence="1">
    <location>
        <begin position="68"/>
        <end position="239"/>
    </location>
</feature>
<reference evidence="2" key="1">
    <citation type="submission" date="2020-09" db="EMBL/GenBank/DDBJ databases">
        <title>Genome-Enabled Discovery of Anthraquinone Biosynthesis in Senna tora.</title>
        <authorList>
            <person name="Kang S.-H."/>
            <person name="Pandey R.P."/>
            <person name="Lee C.-M."/>
            <person name="Sim J.-S."/>
            <person name="Jeong J.-T."/>
            <person name="Choi B.-S."/>
            <person name="Jung M."/>
            <person name="Ginzburg D."/>
            <person name="Zhao K."/>
            <person name="Won S.Y."/>
            <person name="Oh T.-J."/>
            <person name="Yu Y."/>
            <person name="Kim N.-H."/>
            <person name="Lee O.R."/>
            <person name="Lee T.-H."/>
            <person name="Bashyal P."/>
            <person name="Kim T.-S."/>
            <person name="Lee W.-H."/>
            <person name="Kawkins C."/>
            <person name="Kim C.-K."/>
            <person name="Kim J.S."/>
            <person name="Ahn B.O."/>
            <person name="Rhee S.Y."/>
            <person name="Sohng J.K."/>
        </authorList>
    </citation>
    <scope>NUCLEOTIDE SEQUENCE</scope>
    <source>
        <tissue evidence="2">Leaf</tissue>
    </source>
</reference>
<dbReference type="EMBL" id="JAAIUW010000008">
    <property type="protein sequence ID" value="KAF7821685.1"/>
    <property type="molecule type" value="Genomic_DNA"/>
</dbReference>
<evidence type="ECO:0000313" key="3">
    <source>
        <dbReference type="Proteomes" id="UP000634136"/>
    </source>
</evidence>
<dbReference type="Pfam" id="PF20167">
    <property type="entry name" value="Transposase_32"/>
    <property type="match status" value="1"/>
</dbReference>
<sequence length="309" mass="35259">MDKAPPKTAVGPLKSKARFDDTRFASAIAKNWYNRLFSQSTTGIQERQLELDLEGDPDRSMIDTVDVLNWADFIKMPTTVGMLSVVQEFSANFANKDADERVFVRGKRVPITREIIRDFYKLPNTHADIDCAYAALMKHPKEELNYDKIGDNLRRTAEFGSNSWLKDSKAQYNNLLLSNLSVIAQAWLYFISCRLLLVSQRTELKALANRKLPNDEKTPSAPTLVFPRLITALCKRSEVVMPQTEIPLKIHSSISPARLARFGRRDGESTCPSVTTTSSATYRDPFVRELFERQEQYHRSQMATIDHNH</sequence>
<evidence type="ECO:0000259" key="1">
    <source>
        <dbReference type="Pfam" id="PF20167"/>
    </source>
</evidence>
<name>A0A834TH17_9FABA</name>
<proteinExistence type="predicted"/>
<dbReference type="AlphaFoldDB" id="A0A834TH17"/>
<dbReference type="Proteomes" id="UP000634136">
    <property type="component" value="Unassembled WGS sequence"/>
</dbReference>